<dbReference type="RefSeq" id="WP_129600101.1">
    <property type="nucleotide sequence ID" value="NZ_SBLB01000001.1"/>
</dbReference>
<protein>
    <submittedName>
        <fullName evidence="1">Uncharacterized protein</fullName>
    </submittedName>
</protein>
<evidence type="ECO:0000313" key="1">
    <source>
        <dbReference type="EMBL" id="RYC71323.1"/>
    </source>
</evidence>
<gene>
    <name evidence="1" type="ORF">EQG79_04050</name>
</gene>
<evidence type="ECO:0000313" key="2">
    <source>
        <dbReference type="Proteomes" id="UP000290407"/>
    </source>
</evidence>
<keyword evidence="2" id="KW-1185">Reference proteome</keyword>
<reference evidence="1 2" key="1">
    <citation type="submission" date="2019-01" db="EMBL/GenBank/DDBJ databases">
        <title>Spirosoma flava sp. nov., a propanil-degrading bacterium isolated from herbicide-contaminated soil.</title>
        <authorList>
            <person name="Zhang L."/>
            <person name="Jiang J.-D."/>
        </authorList>
    </citation>
    <scope>NUCLEOTIDE SEQUENCE [LARGE SCALE GENOMIC DNA]</scope>
    <source>
        <strain evidence="1 2">TY50</strain>
    </source>
</reference>
<comment type="caution">
    <text evidence="1">The sequence shown here is derived from an EMBL/GenBank/DDBJ whole genome shotgun (WGS) entry which is preliminary data.</text>
</comment>
<dbReference type="AlphaFoldDB" id="A0A4Q2UNS8"/>
<dbReference type="Proteomes" id="UP000290407">
    <property type="component" value="Unassembled WGS sequence"/>
</dbReference>
<sequence>MSCQERATSPLPDDSAYFPLEVGNYWTYQVSTETYLTANVPTKQSYQLQQKVSSSYQMNGQLVFIIDELTRPTNQSPWTLKSIRSLYKNRVEVIDQDNNSPIVKLAFPIAPSTSWNKNLYNTNPLSLLRYEAIVRPFISGKNRFDNTVTVLGTNDSTLVSQEKYLRVYARSIGCVYQEDRSLAFCQESPACLGTGAIQSGTTAKWVLIASDRFP</sequence>
<organism evidence="1 2">
    <name type="scientific">Spirosoma sordidisoli</name>
    <dbReference type="NCBI Taxonomy" id="2502893"/>
    <lineage>
        <taxon>Bacteria</taxon>
        <taxon>Pseudomonadati</taxon>
        <taxon>Bacteroidota</taxon>
        <taxon>Cytophagia</taxon>
        <taxon>Cytophagales</taxon>
        <taxon>Cytophagaceae</taxon>
        <taxon>Spirosoma</taxon>
    </lineage>
</organism>
<proteinExistence type="predicted"/>
<dbReference type="EMBL" id="SBLB01000001">
    <property type="protein sequence ID" value="RYC71323.1"/>
    <property type="molecule type" value="Genomic_DNA"/>
</dbReference>
<accession>A0A4Q2UNS8</accession>
<name>A0A4Q2UNS8_9BACT</name>